<proteinExistence type="predicted"/>
<keyword evidence="1" id="KW-0472">Membrane</keyword>
<name>A0A2S0VQD2_9ALTE</name>
<dbReference type="KEGG" id="cate:C2869_08105"/>
<evidence type="ECO:0000256" key="1">
    <source>
        <dbReference type="SAM" id="Phobius"/>
    </source>
</evidence>
<protein>
    <submittedName>
        <fullName evidence="2">Uncharacterized protein</fullName>
    </submittedName>
</protein>
<evidence type="ECO:0000313" key="3">
    <source>
        <dbReference type="Proteomes" id="UP000244441"/>
    </source>
</evidence>
<organism evidence="2 3">
    <name type="scientific">Saccharobesus litoralis</name>
    <dbReference type="NCBI Taxonomy" id="2172099"/>
    <lineage>
        <taxon>Bacteria</taxon>
        <taxon>Pseudomonadati</taxon>
        <taxon>Pseudomonadota</taxon>
        <taxon>Gammaproteobacteria</taxon>
        <taxon>Alteromonadales</taxon>
        <taxon>Alteromonadaceae</taxon>
        <taxon>Saccharobesus</taxon>
    </lineage>
</organism>
<dbReference type="EMBL" id="CP026604">
    <property type="protein sequence ID" value="AWB66392.1"/>
    <property type="molecule type" value="Genomic_DNA"/>
</dbReference>
<keyword evidence="1" id="KW-0812">Transmembrane</keyword>
<gene>
    <name evidence="2" type="ORF">C2869_08105</name>
</gene>
<dbReference type="RefSeq" id="WP_108602455.1">
    <property type="nucleotide sequence ID" value="NZ_CP026604.1"/>
</dbReference>
<accession>A0A2S0VQD2</accession>
<dbReference type="OrthoDB" id="5918998at2"/>
<keyword evidence="1" id="KW-1133">Transmembrane helix</keyword>
<dbReference type="Proteomes" id="UP000244441">
    <property type="component" value="Chromosome"/>
</dbReference>
<evidence type="ECO:0000313" key="2">
    <source>
        <dbReference type="EMBL" id="AWB66392.1"/>
    </source>
</evidence>
<dbReference type="AlphaFoldDB" id="A0A2S0VQD2"/>
<feature type="transmembrane region" description="Helical" evidence="1">
    <location>
        <begin position="6"/>
        <end position="25"/>
    </location>
</feature>
<sequence>MDIKVIVALIGLLGVLASALVQYFLGRQAETRKKLIEIRAQAYLDLVNIVSEIASSSKHSVSRQPNQLKSLTQAKTRAVLVGSDEVVEAIENFWNKFGILATDESFSAFTLIVLAMRKDLTGNNKVSESNLNSALFGSKGSA</sequence>
<keyword evidence="3" id="KW-1185">Reference proteome</keyword>
<reference evidence="2 3" key="1">
    <citation type="submission" date="2018-01" db="EMBL/GenBank/DDBJ databases">
        <title>Genome sequence of a Cantenovulum-like bacteria.</title>
        <authorList>
            <person name="Tan W.R."/>
            <person name="Lau N.-S."/>
            <person name="Go F."/>
            <person name="Amirul A.-A.A."/>
        </authorList>
    </citation>
    <scope>NUCLEOTIDE SEQUENCE [LARGE SCALE GENOMIC DNA]</scope>
    <source>
        <strain evidence="2 3">CCB-QB4</strain>
    </source>
</reference>